<feature type="domain" description="DUF4216" evidence="1">
    <location>
        <begin position="82"/>
        <end position="149"/>
    </location>
</feature>
<proteinExistence type="predicted"/>
<organism evidence="2 3">
    <name type="scientific">Liquidambar formosana</name>
    <name type="common">Formosan gum</name>
    <dbReference type="NCBI Taxonomy" id="63359"/>
    <lineage>
        <taxon>Eukaryota</taxon>
        <taxon>Viridiplantae</taxon>
        <taxon>Streptophyta</taxon>
        <taxon>Embryophyta</taxon>
        <taxon>Tracheophyta</taxon>
        <taxon>Spermatophyta</taxon>
        <taxon>Magnoliopsida</taxon>
        <taxon>eudicotyledons</taxon>
        <taxon>Gunneridae</taxon>
        <taxon>Pentapetalae</taxon>
        <taxon>Saxifragales</taxon>
        <taxon>Altingiaceae</taxon>
        <taxon>Liquidambar</taxon>
    </lineage>
</organism>
<dbReference type="Proteomes" id="UP001415857">
    <property type="component" value="Unassembled WGS sequence"/>
</dbReference>
<dbReference type="Pfam" id="PF13952">
    <property type="entry name" value="DUF4216"/>
    <property type="match status" value="1"/>
</dbReference>
<dbReference type="PANTHER" id="PTHR48258:SF3">
    <property type="entry name" value="FK506-BINDING PROTEIN 4-LIKE ISOFORM X1"/>
    <property type="match status" value="1"/>
</dbReference>
<sequence>MAGSDVSNTLEWLSRGPRKHVMSYLGYIINGHRFHTSDVEKSTQNSGVSLEVETICRSSARDTAQVVEKICYYGIIRDIILLDYYKFRVPIFKCDWTNIGNGVKFEDGLLMVKILKRQYQFERDPFILASQAKQVFYSMDNDSSNWYVVLKAPPNLS</sequence>
<protein>
    <recommendedName>
        <fullName evidence="1">DUF4216 domain-containing protein</fullName>
    </recommendedName>
</protein>
<evidence type="ECO:0000313" key="3">
    <source>
        <dbReference type="Proteomes" id="UP001415857"/>
    </source>
</evidence>
<dbReference type="PANTHER" id="PTHR48258">
    <property type="entry name" value="DUF4218 DOMAIN-CONTAINING PROTEIN-RELATED"/>
    <property type="match status" value="1"/>
</dbReference>
<dbReference type="AlphaFoldDB" id="A0AAP0NFT8"/>
<reference evidence="2 3" key="1">
    <citation type="journal article" date="2024" name="Plant J.">
        <title>Genome sequences and population genomics reveal climatic adaptation and genomic divergence between two closely related sweetgum species.</title>
        <authorList>
            <person name="Xu W.Q."/>
            <person name="Ren C.Q."/>
            <person name="Zhang X.Y."/>
            <person name="Comes H.P."/>
            <person name="Liu X.H."/>
            <person name="Li Y.G."/>
            <person name="Kettle C.J."/>
            <person name="Jalonen R."/>
            <person name="Gaisberger H."/>
            <person name="Ma Y.Z."/>
            <person name="Qiu Y.X."/>
        </authorList>
    </citation>
    <scope>NUCLEOTIDE SEQUENCE [LARGE SCALE GENOMIC DNA]</scope>
    <source>
        <strain evidence="2">Hangzhou</strain>
    </source>
</reference>
<keyword evidence="3" id="KW-1185">Reference proteome</keyword>
<comment type="caution">
    <text evidence="2">The sequence shown here is derived from an EMBL/GenBank/DDBJ whole genome shotgun (WGS) entry which is preliminary data.</text>
</comment>
<evidence type="ECO:0000313" key="2">
    <source>
        <dbReference type="EMBL" id="KAK9270549.1"/>
    </source>
</evidence>
<evidence type="ECO:0000259" key="1">
    <source>
        <dbReference type="Pfam" id="PF13952"/>
    </source>
</evidence>
<gene>
    <name evidence="2" type="ORF">L1049_026130</name>
</gene>
<dbReference type="InterPro" id="IPR025312">
    <property type="entry name" value="DUF4216"/>
</dbReference>
<accession>A0AAP0NFT8</accession>
<name>A0AAP0NFT8_LIQFO</name>
<dbReference type="EMBL" id="JBBPBK010000014">
    <property type="protein sequence ID" value="KAK9270549.1"/>
    <property type="molecule type" value="Genomic_DNA"/>
</dbReference>